<keyword evidence="2" id="KW-0472">Membrane</keyword>
<evidence type="ECO:0000313" key="3">
    <source>
        <dbReference type="EMBL" id="KAG9232135.1"/>
    </source>
</evidence>
<evidence type="ECO:0000313" key="4">
    <source>
        <dbReference type="Proteomes" id="UP000824998"/>
    </source>
</evidence>
<feature type="transmembrane region" description="Helical" evidence="2">
    <location>
        <begin position="15"/>
        <end position="34"/>
    </location>
</feature>
<keyword evidence="2" id="KW-0812">Transmembrane</keyword>
<feature type="region of interest" description="Disordered" evidence="1">
    <location>
        <begin position="118"/>
        <end position="151"/>
    </location>
</feature>
<evidence type="ECO:0000256" key="2">
    <source>
        <dbReference type="SAM" id="Phobius"/>
    </source>
</evidence>
<dbReference type="EMBL" id="MU251564">
    <property type="protein sequence ID" value="KAG9232135.1"/>
    <property type="molecule type" value="Genomic_DNA"/>
</dbReference>
<sequence length="151" mass="15980">MQATSFSHPSLRSGLLSIDGCFGLPAFSAIFTLASGSRRARLFLSWVLASAAWQGRRASCIPSGLAYGVLRSLRSLIHPYIHPSIQPSIPTSVPTLCIHPCIHSARLGASLGAGSSFHQSPSTLSTNPNPPIHQSTGHHLVSGFQPSPPTY</sequence>
<protein>
    <submittedName>
        <fullName evidence="3">Uncharacterized protein</fullName>
    </submittedName>
</protein>
<dbReference type="AlphaFoldDB" id="A0A9P7YEE3"/>
<dbReference type="Proteomes" id="UP000824998">
    <property type="component" value="Unassembled WGS sequence"/>
</dbReference>
<accession>A0A9P7YEE3</accession>
<evidence type="ECO:0000256" key="1">
    <source>
        <dbReference type="SAM" id="MobiDB-lite"/>
    </source>
</evidence>
<comment type="caution">
    <text evidence="3">The sequence shown here is derived from an EMBL/GenBank/DDBJ whole genome shotgun (WGS) entry which is preliminary data.</text>
</comment>
<gene>
    <name evidence="3" type="ORF">BJ875DRAFT_467727</name>
</gene>
<reference evidence="3" key="1">
    <citation type="journal article" date="2021" name="IMA Fungus">
        <title>Genomic characterization of three marine fungi, including Emericellopsis atlantica sp. nov. with signatures of a generalist lifestyle and marine biomass degradation.</title>
        <authorList>
            <person name="Hagestad O.C."/>
            <person name="Hou L."/>
            <person name="Andersen J.H."/>
            <person name="Hansen E.H."/>
            <person name="Altermark B."/>
            <person name="Li C."/>
            <person name="Kuhnert E."/>
            <person name="Cox R.J."/>
            <person name="Crous P.W."/>
            <person name="Spatafora J.W."/>
            <person name="Lail K."/>
            <person name="Amirebrahimi M."/>
            <person name="Lipzen A."/>
            <person name="Pangilinan J."/>
            <person name="Andreopoulos W."/>
            <person name="Hayes R.D."/>
            <person name="Ng V."/>
            <person name="Grigoriev I.V."/>
            <person name="Jackson S.A."/>
            <person name="Sutton T.D.S."/>
            <person name="Dobson A.D.W."/>
            <person name="Rama T."/>
        </authorList>
    </citation>
    <scope>NUCLEOTIDE SEQUENCE</scope>
    <source>
        <strain evidence="3">TRa018bII</strain>
    </source>
</reference>
<keyword evidence="4" id="KW-1185">Reference proteome</keyword>
<keyword evidence="2" id="KW-1133">Transmembrane helix</keyword>
<proteinExistence type="predicted"/>
<name>A0A9P7YEE3_9HELO</name>
<organism evidence="3 4">
    <name type="scientific">Amylocarpus encephaloides</name>
    <dbReference type="NCBI Taxonomy" id="45428"/>
    <lineage>
        <taxon>Eukaryota</taxon>
        <taxon>Fungi</taxon>
        <taxon>Dikarya</taxon>
        <taxon>Ascomycota</taxon>
        <taxon>Pezizomycotina</taxon>
        <taxon>Leotiomycetes</taxon>
        <taxon>Helotiales</taxon>
        <taxon>Helotiales incertae sedis</taxon>
        <taxon>Amylocarpus</taxon>
    </lineage>
</organism>